<dbReference type="SUPFAM" id="SSF50156">
    <property type="entry name" value="PDZ domain-like"/>
    <property type="match status" value="1"/>
</dbReference>
<evidence type="ECO:0000256" key="1">
    <source>
        <dbReference type="SAM" id="Phobius"/>
    </source>
</evidence>
<comment type="caution">
    <text evidence="2">The sequence shown here is derived from an EMBL/GenBank/DDBJ whole genome shotgun (WGS) entry which is preliminary data.</text>
</comment>
<dbReference type="AlphaFoldDB" id="A0A1G1ZHJ6"/>
<evidence type="ECO:0000313" key="2">
    <source>
        <dbReference type="EMBL" id="OGY64001.1"/>
    </source>
</evidence>
<organism evidence="2 3">
    <name type="scientific">Candidatus Harrisonbacteria bacterium RIFCSPHIGHO2_02_FULL_42_16</name>
    <dbReference type="NCBI Taxonomy" id="1798404"/>
    <lineage>
        <taxon>Bacteria</taxon>
        <taxon>Candidatus Harrisoniibacteriota</taxon>
    </lineage>
</organism>
<keyword evidence="1" id="KW-0812">Transmembrane</keyword>
<evidence type="ECO:0000313" key="3">
    <source>
        <dbReference type="Proteomes" id="UP000177960"/>
    </source>
</evidence>
<keyword evidence="1" id="KW-0472">Membrane</keyword>
<protein>
    <recommendedName>
        <fullName evidence="4">PDZ domain-containing protein</fullName>
    </recommendedName>
</protein>
<reference evidence="2 3" key="1">
    <citation type="journal article" date="2016" name="Nat. Commun.">
        <title>Thousands of microbial genomes shed light on interconnected biogeochemical processes in an aquifer system.</title>
        <authorList>
            <person name="Anantharaman K."/>
            <person name="Brown C.T."/>
            <person name="Hug L.A."/>
            <person name="Sharon I."/>
            <person name="Castelle C.J."/>
            <person name="Probst A.J."/>
            <person name="Thomas B.C."/>
            <person name="Singh A."/>
            <person name="Wilkins M.J."/>
            <person name="Karaoz U."/>
            <person name="Brodie E.L."/>
            <person name="Williams K.H."/>
            <person name="Hubbard S.S."/>
            <person name="Banfield J.F."/>
        </authorList>
    </citation>
    <scope>NUCLEOTIDE SEQUENCE [LARGE SCALE GENOMIC DNA]</scope>
</reference>
<dbReference type="InterPro" id="IPR036034">
    <property type="entry name" value="PDZ_sf"/>
</dbReference>
<dbReference type="Proteomes" id="UP000177960">
    <property type="component" value="Unassembled WGS sequence"/>
</dbReference>
<sequence>MERVYKIWSKLEFILILASLVGFVISSFLKMEFLASAFFWGLVGLLVLSVTLEKFIVENALKRKYSLPVYSLKAVIDELSEDSVLYKWGLRMGDVVVRVNGDELENTFLFDNWWQDNDSVTLAVLRDNQELQITVKKE</sequence>
<feature type="transmembrane region" description="Helical" evidence="1">
    <location>
        <begin position="12"/>
        <end position="31"/>
    </location>
</feature>
<feature type="transmembrane region" description="Helical" evidence="1">
    <location>
        <begin position="37"/>
        <end position="57"/>
    </location>
</feature>
<accession>A0A1G1ZHJ6</accession>
<gene>
    <name evidence="2" type="ORF">A3B92_04190</name>
</gene>
<dbReference type="STRING" id="1798404.A3B92_04190"/>
<dbReference type="EMBL" id="MHJG01000011">
    <property type="protein sequence ID" value="OGY64001.1"/>
    <property type="molecule type" value="Genomic_DNA"/>
</dbReference>
<evidence type="ECO:0008006" key="4">
    <source>
        <dbReference type="Google" id="ProtNLM"/>
    </source>
</evidence>
<keyword evidence="1" id="KW-1133">Transmembrane helix</keyword>
<name>A0A1G1ZHJ6_9BACT</name>
<dbReference type="Gene3D" id="2.30.42.10">
    <property type="match status" value="1"/>
</dbReference>
<proteinExistence type="predicted"/>